<feature type="transmembrane region" description="Helical" evidence="7">
    <location>
        <begin position="177"/>
        <end position="195"/>
    </location>
</feature>
<keyword evidence="2" id="KW-0328">Glycosyltransferase</keyword>
<dbReference type="InterPro" id="IPR003342">
    <property type="entry name" value="ArnT-like_N"/>
</dbReference>
<feature type="transmembrane region" description="Helical" evidence="7">
    <location>
        <begin position="355"/>
        <end position="376"/>
    </location>
</feature>
<keyword evidence="4 7" id="KW-0812">Transmembrane</keyword>
<evidence type="ECO:0000259" key="8">
    <source>
        <dbReference type="Pfam" id="PF02366"/>
    </source>
</evidence>
<feature type="transmembrane region" description="Helical" evidence="7">
    <location>
        <begin position="383"/>
        <end position="403"/>
    </location>
</feature>
<evidence type="ECO:0000313" key="12">
    <source>
        <dbReference type="Proteomes" id="UP000229681"/>
    </source>
</evidence>
<protein>
    <recommendedName>
        <fullName evidence="8">ArnT-like N-terminal domain-containing protein</fullName>
    </recommendedName>
</protein>
<evidence type="ECO:0000313" key="11">
    <source>
        <dbReference type="Proteomes" id="UP000228947"/>
    </source>
</evidence>
<evidence type="ECO:0000256" key="6">
    <source>
        <dbReference type="ARBA" id="ARBA00023136"/>
    </source>
</evidence>
<comment type="subcellular location">
    <subcellularLocation>
        <location evidence="1">Endomembrane system</location>
        <topology evidence="1">Multi-pass membrane protein</topology>
    </subcellularLocation>
</comment>
<evidence type="ECO:0000256" key="4">
    <source>
        <dbReference type="ARBA" id="ARBA00022692"/>
    </source>
</evidence>
<dbReference type="Proteomes" id="UP000229681">
    <property type="component" value="Unassembled WGS sequence"/>
</dbReference>
<dbReference type="GO" id="GO:0016020">
    <property type="term" value="C:membrane"/>
    <property type="evidence" value="ECO:0007669"/>
    <property type="project" value="InterPro"/>
</dbReference>
<accession>A0A2M8PAU8</accession>
<feature type="domain" description="ArnT-like N-terminal" evidence="8">
    <location>
        <begin position="76"/>
        <end position="241"/>
    </location>
</feature>
<dbReference type="GO" id="GO:0006493">
    <property type="term" value="P:protein O-linked glycosylation"/>
    <property type="evidence" value="ECO:0007669"/>
    <property type="project" value="InterPro"/>
</dbReference>
<evidence type="ECO:0000256" key="2">
    <source>
        <dbReference type="ARBA" id="ARBA00022676"/>
    </source>
</evidence>
<reference evidence="11 12" key="1">
    <citation type="submission" date="2017-11" db="EMBL/GenBank/DDBJ databases">
        <title>Evolution of Phototrophy in the Chloroflexi Phylum Driven by Horizontal Gene Transfer.</title>
        <authorList>
            <person name="Ward L.M."/>
            <person name="Hemp J."/>
            <person name="Shih P.M."/>
            <person name="Mcglynn S.E."/>
            <person name="Fischer W."/>
        </authorList>
    </citation>
    <scope>NUCLEOTIDE SEQUENCE [LARGE SCALE GENOMIC DNA]</scope>
    <source>
        <strain evidence="10">CP1_1M</strain>
        <strain evidence="9">JP3_13</strain>
    </source>
</reference>
<evidence type="ECO:0000256" key="5">
    <source>
        <dbReference type="ARBA" id="ARBA00022989"/>
    </source>
</evidence>
<feature type="transmembrane region" description="Helical" evidence="7">
    <location>
        <begin position="259"/>
        <end position="280"/>
    </location>
</feature>
<dbReference type="Pfam" id="PF02366">
    <property type="entry name" value="PMT"/>
    <property type="match status" value="1"/>
</dbReference>
<name>A0A2M8Q0U7_9CHLR</name>
<evidence type="ECO:0000313" key="10">
    <source>
        <dbReference type="EMBL" id="PJF43418.1"/>
    </source>
</evidence>
<keyword evidence="6 7" id="KW-0472">Membrane</keyword>
<comment type="caution">
    <text evidence="10">The sequence shown here is derived from an EMBL/GenBank/DDBJ whole genome shotgun (WGS) entry which is preliminary data.</text>
</comment>
<gene>
    <name evidence="9" type="ORF">CUN49_14470</name>
    <name evidence="10" type="ORF">CUN50_00400</name>
</gene>
<keyword evidence="3" id="KW-0808">Transferase</keyword>
<sequence>MPDRRKRLADIAFALALMLYVLYGTTQVPPHADEYMYMALARDFFLLRDQGAAALAYAPPIEVDTLQHLRLLNGTVHKNLVGMLWAASGRTAERLPGIYAWAMPLAWNIANGNVPSDAELHLARWASAILTALGVIPIFMLGWHLRLRALAYPAALLYALHPVILLNGRRAMQEGSLIFFSLFSMYWLVALIVAEHSATARGFMVKLPAWARYGGLGILIGLTVASKHTGLIVAAAALLTALLTGIVRDSPPRPLRPILWVGFTALVSALTWFALSPHFWNAPLAALRALLTERSALLSAQASDLAHRNLRDRLTAILTQPFLSAPQYFESPSWAGLLDGPIAAYQSSATNGWDWGTPIGLILTALAALGLLSLIAEARRRNLIAWAILIWAGAAALACLAVPMNWQRYYLPFILVAIILAAEGLGRLLVRRESEASQRRTA</sequence>
<dbReference type="GO" id="GO:0000030">
    <property type="term" value="F:mannosyltransferase activity"/>
    <property type="evidence" value="ECO:0007669"/>
    <property type="project" value="InterPro"/>
</dbReference>
<keyword evidence="5 7" id="KW-1133">Transmembrane helix</keyword>
<feature type="transmembrane region" description="Helical" evidence="7">
    <location>
        <begin position="122"/>
        <end position="142"/>
    </location>
</feature>
<accession>A0A2M8Q0U7</accession>
<dbReference type="EMBL" id="PGTL01000001">
    <property type="protein sequence ID" value="PJF43418.1"/>
    <property type="molecule type" value="Genomic_DNA"/>
</dbReference>
<evidence type="ECO:0000313" key="9">
    <source>
        <dbReference type="EMBL" id="PJF34674.1"/>
    </source>
</evidence>
<organism evidence="10 11">
    <name type="scientific">Candidatus Thermofonsia Clade 1 bacterium</name>
    <dbReference type="NCBI Taxonomy" id="2364210"/>
    <lineage>
        <taxon>Bacteria</taxon>
        <taxon>Bacillati</taxon>
        <taxon>Chloroflexota</taxon>
        <taxon>Candidatus Thermofontia</taxon>
        <taxon>Candidatus Thermofonsia Clade 1</taxon>
    </lineage>
</organism>
<evidence type="ECO:0000256" key="7">
    <source>
        <dbReference type="SAM" id="Phobius"/>
    </source>
</evidence>
<evidence type="ECO:0000256" key="1">
    <source>
        <dbReference type="ARBA" id="ARBA00004127"/>
    </source>
</evidence>
<proteinExistence type="predicted"/>
<feature type="transmembrane region" description="Helical" evidence="7">
    <location>
        <begin position="207"/>
        <end position="225"/>
    </location>
</feature>
<dbReference type="GO" id="GO:0012505">
    <property type="term" value="C:endomembrane system"/>
    <property type="evidence" value="ECO:0007669"/>
    <property type="project" value="UniProtKB-SubCell"/>
</dbReference>
<dbReference type="AlphaFoldDB" id="A0A2M8Q0U7"/>
<evidence type="ECO:0000256" key="3">
    <source>
        <dbReference type="ARBA" id="ARBA00022679"/>
    </source>
</evidence>
<feature type="transmembrane region" description="Helical" evidence="7">
    <location>
        <begin position="409"/>
        <end position="430"/>
    </location>
</feature>
<dbReference type="Proteomes" id="UP000228947">
    <property type="component" value="Unassembled WGS sequence"/>
</dbReference>
<dbReference type="EMBL" id="PGTM01000305">
    <property type="protein sequence ID" value="PJF34674.1"/>
    <property type="molecule type" value="Genomic_DNA"/>
</dbReference>